<gene>
    <name evidence="1" type="ORF">NITMOv2_2758</name>
</gene>
<evidence type="ECO:0000313" key="2">
    <source>
        <dbReference type="Proteomes" id="UP000069205"/>
    </source>
</evidence>
<evidence type="ECO:0000313" key="1">
    <source>
        <dbReference type="EMBL" id="ALA59168.1"/>
    </source>
</evidence>
<dbReference type="EMBL" id="CP011801">
    <property type="protein sequence ID" value="ALA59168.1"/>
    <property type="molecule type" value="Genomic_DNA"/>
</dbReference>
<keyword evidence="2" id="KW-1185">Reference proteome</keyword>
<protein>
    <submittedName>
        <fullName evidence="1">Uncharacterized protein</fullName>
    </submittedName>
</protein>
<name>A0A0K2GDZ4_NITMO</name>
<dbReference type="PATRIC" id="fig|42253.5.peg.2728"/>
<dbReference type="KEGG" id="nmv:NITMOv2_2758"/>
<dbReference type="Proteomes" id="UP000069205">
    <property type="component" value="Chromosome"/>
</dbReference>
<reference evidence="1 2" key="1">
    <citation type="journal article" date="2015" name="Proc. Natl. Acad. Sci. U.S.A.">
        <title>Expanded metabolic versatility of ubiquitous nitrite-oxidizing bacteria from the genus Nitrospira.</title>
        <authorList>
            <person name="Koch H."/>
            <person name="Lucker S."/>
            <person name="Albertsen M."/>
            <person name="Kitzinger K."/>
            <person name="Herbold C."/>
            <person name="Spieck E."/>
            <person name="Nielsen P.H."/>
            <person name="Wagner M."/>
            <person name="Daims H."/>
        </authorList>
    </citation>
    <scope>NUCLEOTIDE SEQUENCE [LARGE SCALE GENOMIC DNA]</scope>
    <source>
        <strain evidence="1 2">NSP M-1</strain>
    </source>
</reference>
<sequence>MFHILVENDSSADRFGPERNIQMLGLFLAR</sequence>
<proteinExistence type="predicted"/>
<accession>A0A0K2GDZ4</accession>
<organism evidence="1 2">
    <name type="scientific">Nitrospira moscoviensis</name>
    <dbReference type="NCBI Taxonomy" id="42253"/>
    <lineage>
        <taxon>Bacteria</taxon>
        <taxon>Pseudomonadati</taxon>
        <taxon>Nitrospirota</taxon>
        <taxon>Nitrospiria</taxon>
        <taxon>Nitrospirales</taxon>
        <taxon>Nitrospiraceae</taxon>
        <taxon>Nitrospira</taxon>
    </lineage>
</organism>
<dbReference type="AlphaFoldDB" id="A0A0K2GDZ4"/>